<name>A0A852V5Q4_9ACTN</name>
<dbReference type="RefSeq" id="WP_179823588.1">
    <property type="nucleotide sequence ID" value="NZ_JACCCO010000002.1"/>
</dbReference>
<feature type="chain" id="PRO_5039467986" description="WxL domain-containing protein" evidence="1">
    <location>
        <begin position="29"/>
        <end position="193"/>
    </location>
</feature>
<dbReference type="Proteomes" id="UP000576393">
    <property type="component" value="Unassembled WGS sequence"/>
</dbReference>
<dbReference type="AlphaFoldDB" id="A0A852V5Q4"/>
<evidence type="ECO:0000313" key="2">
    <source>
        <dbReference type="EMBL" id="NYF41651.1"/>
    </source>
</evidence>
<accession>A0A852V5Q4</accession>
<sequence length="193" mass="18790">MSKARTGVFSARAPLVPPCLAGMLLVLAAPAAAGPVPGSPAVRIATVALRADTLTITVPGSVDLGSGPAGGSISASMGTVTVADNRGGTPSWTATAAATNFTTGSGTPAQTITKGNVAYWSGPVTTFSGSAARSAGQPTADQQVALSSPVTAFTSRKLVGIPTSTSWAPTLVVTVPSTAAPGVYTGVVTHSVA</sequence>
<reference evidence="2 3" key="1">
    <citation type="submission" date="2020-07" db="EMBL/GenBank/DDBJ databases">
        <title>Sequencing the genomes of 1000 actinobacteria strains.</title>
        <authorList>
            <person name="Klenk H.-P."/>
        </authorList>
    </citation>
    <scope>NUCLEOTIDE SEQUENCE [LARGE SCALE GENOMIC DNA]</scope>
    <source>
        <strain evidence="2 3">DSM 45763</strain>
    </source>
</reference>
<dbReference type="EMBL" id="JACCCO010000002">
    <property type="protein sequence ID" value="NYF41651.1"/>
    <property type="molecule type" value="Genomic_DNA"/>
</dbReference>
<gene>
    <name evidence="2" type="ORF">HDA43_003852</name>
</gene>
<organism evidence="2 3">
    <name type="scientific">Streptosporangium sandarakinum</name>
    <dbReference type="NCBI Taxonomy" id="1260955"/>
    <lineage>
        <taxon>Bacteria</taxon>
        <taxon>Bacillati</taxon>
        <taxon>Actinomycetota</taxon>
        <taxon>Actinomycetes</taxon>
        <taxon>Streptosporangiales</taxon>
        <taxon>Streptosporangiaceae</taxon>
        <taxon>Streptosporangium</taxon>
    </lineage>
</organism>
<protein>
    <recommendedName>
        <fullName evidence="4">WxL domain-containing protein</fullName>
    </recommendedName>
</protein>
<feature type="signal peptide" evidence="1">
    <location>
        <begin position="1"/>
        <end position="28"/>
    </location>
</feature>
<proteinExistence type="predicted"/>
<keyword evidence="3" id="KW-1185">Reference proteome</keyword>
<keyword evidence="1" id="KW-0732">Signal</keyword>
<evidence type="ECO:0000313" key="3">
    <source>
        <dbReference type="Proteomes" id="UP000576393"/>
    </source>
</evidence>
<evidence type="ECO:0008006" key="4">
    <source>
        <dbReference type="Google" id="ProtNLM"/>
    </source>
</evidence>
<comment type="caution">
    <text evidence="2">The sequence shown here is derived from an EMBL/GenBank/DDBJ whole genome shotgun (WGS) entry which is preliminary data.</text>
</comment>
<evidence type="ECO:0000256" key="1">
    <source>
        <dbReference type="SAM" id="SignalP"/>
    </source>
</evidence>